<name>A0A5B6X2N1_9ROSI</name>
<dbReference type="EMBL" id="SMMG02000001">
    <property type="protein sequence ID" value="KAA3488098.1"/>
    <property type="molecule type" value="Genomic_DNA"/>
</dbReference>
<accession>A0A5B6X2N1</accession>
<evidence type="ECO:0000313" key="2">
    <source>
        <dbReference type="Proteomes" id="UP000325315"/>
    </source>
</evidence>
<evidence type="ECO:0000313" key="1">
    <source>
        <dbReference type="EMBL" id="KAA3488098.1"/>
    </source>
</evidence>
<organism evidence="1 2">
    <name type="scientific">Gossypium australe</name>
    <dbReference type="NCBI Taxonomy" id="47621"/>
    <lineage>
        <taxon>Eukaryota</taxon>
        <taxon>Viridiplantae</taxon>
        <taxon>Streptophyta</taxon>
        <taxon>Embryophyta</taxon>
        <taxon>Tracheophyta</taxon>
        <taxon>Spermatophyta</taxon>
        <taxon>Magnoliopsida</taxon>
        <taxon>eudicotyledons</taxon>
        <taxon>Gunneridae</taxon>
        <taxon>Pentapetalae</taxon>
        <taxon>rosids</taxon>
        <taxon>malvids</taxon>
        <taxon>Malvales</taxon>
        <taxon>Malvaceae</taxon>
        <taxon>Malvoideae</taxon>
        <taxon>Gossypium</taxon>
    </lineage>
</organism>
<sequence>MLAEIIEAYSDRAESSIVRLTITTTNFKLKLNIIQMKFVTHSRLMVFPMMPYTYGKKVVEFTSPLSITTWDQMTEKFLLKYFPPAKTTKLRNNIFPFAQIECPHHGLPLRLQVQTFYNSLNSLTRQLIDVATSGTLNNKTLEAAEEFIEEMALNNYKFLVMRTKLIKAASIFKIDAVAMLASQVEALGKKIDGLSCNNKMNLVIQCDAIGVG</sequence>
<comment type="caution">
    <text evidence="1">The sequence shown here is derived from an EMBL/GenBank/DDBJ whole genome shotgun (WGS) entry which is preliminary data.</text>
</comment>
<dbReference type="Proteomes" id="UP000325315">
    <property type="component" value="Unassembled WGS sequence"/>
</dbReference>
<reference evidence="2" key="1">
    <citation type="journal article" date="2019" name="Plant Biotechnol. J.">
        <title>Genome sequencing of the Australian wild diploid species Gossypium australe highlights disease resistance and delayed gland morphogenesis.</title>
        <authorList>
            <person name="Cai Y."/>
            <person name="Cai X."/>
            <person name="Wang Q."/>
            <person name="Wang P."/>
            <person name="Zhang Y."/>
            <person name="Cai C."/>
            <person name="Xu Y."/>
            <person name="Wang K."/>
            <person name="Zhou Z."/>
            <person name="Wang C."/>
            <person name="Geng S."/>
            <person name="Li B."/>
            <person name="Dong Q."/>
            <person name="Hou Y."/>
            <person name="Wang H."/>
            <person name="Ai P."/>
            <person name="Liu Z."/>
            <person name="Yi F."/>
            <person name="Sun M."/>
            <person name="An G."/>
            <person name="Cheng J."/>
            <person name="Zhang Y."/>
            <person name="Shi Q."/>
            <person name="Xie Y."/>
            <person name="Shi X."/>
            <person name="Chang Y."/>
            <person name="Huang F."/>
            <person name="Chen Y."/>
            <person name="Hong S."/>
            <person name="Mi L."/>
            <person name="Sun Q."/>
            <person name="Zhang L."/>
            <person name="Zhou B."/>
            <person name="Peng R."/>
            <person name="Zhang X."/>
            <person name="Liu F."/>
        </authorList>
    </citation>
    <scope>NUCLEOTIDE SEQUENCE [LARGE SCALE GENOMIC DNA]</scope>
    <source>
        <strain evidence="2">cv. PA1801</strain>
    </source>
</reference>
<dbReference type="OrthoDB" id="1305902at2759"/>
<proteinExistence type="predicted"/>
<gene>
    <name evidence="1" type="ORF">EPI10_031878</name>
</gene>
<dbReference type="AlphaFoldDB" id="A0A5B6X2N1"/>
<protein>
    <submittedName>
        <fullName evidence="1">Retrotransposon gag protein</fullName>
    </submittedName>
</protein>
<keyword evidence="2" id="KW-1185">Reference proteome</keyword>